<sequence>MDTVQIYKELQAWFDYDNYVDVESCTLKGLHKELQVRKNILDSIEFFGEGDVYFNQILAGKPLISKTFDSNTHLTESQTHIRQVTFGHIESLKRSLEMFSQESFVKGSDQLTKEVKEQPLTQSMRAVFMRTNESRVYTHFDLENSSDEEIIGSLRALLPVWRKEYGINSRKQEAFGLGKILKLVDYRILPMIDLLMWAKLKDVSLSNTILSRLLYPKLTDEVRGDEQLKDTDRPIAAKAMSGETCKNIESFINKNRHLSDLSVSQLRELT</sequence>
<dbReference type="Proteomes" id="UP000199187">
    <property type="component" value="Unassembled WGS sequence"/>
</dbReference>
<reference evidence="2" key="1">
    <citation type="submission" date="2016-10" db="EMBL/GenBank/DDBJ databases">
        <authorList>
            <person name="Varghese N."/>
            <person name="Submissions S."/>
        </authorList>
    </citation>
    <scope>NUCLEOTIDE SEQUENCE [LARGE SCALE GENOMIC DNA]</scope>
    <source>
        <strain evidence="2">Ah-143</strain>
    </source>
</reference>
<gene>
    <name evidence="1" type="ORF">SAMN05192562_1042</name>
</gene>
<accession>A0A1I7CSR8</accession>
<dbReference type="AlphaFoldDB" id="A0A1I7CSR8"/>
<name>A0A1I7CSR8_9ENTR</name>
<protein>
    <submittedName>
        <fullName evidence="1">Uncharacterized protein</fullName>
    </submittedName>
</protein>
<evidence type="ECO:0000313" key="1">
    <source>
        <dbReference type="EMBL" id="SFU02436.1"/>
    </source>
</evidence>
<proteinExistence type="predicted"/>
<dbReference type="RefSeq" id="WP_090122788.1">
    <property type="nucleotide sequence ID" value="NZ_CP045300.1"/>
</dbReference>
<evidence type="ECO:0000313" key="2">
    <source>
        <dbReference type="Proteomes" id="UP000199187"/>
    </source>
</evidence>
<organism evidence="1 2">
    <name type="scientific">Kosakonia arachidis</name>
    <dbReference type="NCBI Taxonomy" id="551989"/>
    <lineage>
        <taxon>Bacteria</taxon>
        <taxon>Pseudomonadati</taxon>
        <taxon>Pseudomonadota</taxon>
        <taxon>Gammaproteobacteria</taxon>
        <taxon>Enterobacterales</taxon>
        <taxon>Enterobacteriaceae</taxon>
        <taxon>Kosakonia</taxon>
    </lineage>
</organism>
<dbReference type="EMBL" id="FPAU01000004">
    <property type="protein sequence ID" value="SFU02436.1"/>
    <property type="molecule type" value="Genomic_DNA"/>
</dbReference>
<dbReference type="OrthoDB" id="6505430at2"/>
<keyword evidence="2" id="KW-1185">Reference proteome</keyword>
<dbReference type="Pfam" id="PF19924">
    <property type="entry name" value="DUF6387"/>
    <property type="match status" value="1"/>
</dbReference>
<dbReference type="InterPro" id="IPR045664">
    <property type="entry name" value="DUF6387"/>
</dbReference>